<dbReference type="PROSITE" id="PS50064">
    <property type="entry name" value="ZF_PARP_2"/>
    <property type="match status" value="1"/>
</dbReference>
<keyword evidence="2" id="KW-0862">Zinc</keyword>
<dbReference type="AlphaFoldDB" id="A0ABD3SJK9"/>
<accession>A0ABD3SJK9</accession>
<keyword evidence="1" id="KW-0479">Metal-binding</keyword>
<dbReference type="InterPro" id="IPR001510">
    <property type="entry name" value="Znf_PARP"/>
</dbReference>
<sequence length="82" mass="9150">MLRTHSGTTLRIACPAACKPPRKEYCEASTAVFTDCGTRTQTAYYQISIIVPATHRCNQEGKVPQYPKLGCFFSIYGENQTK</sequence>
<evidence type="ECO:0000259" key="3">
    <source>
        <dbReference type="PROSITE" id="PS50064"/>
    </source>
</evidence>
<dbReference type="Proteomes" id="UP001634393">
    <property type="component" value="Unassembled WGS sequence"/>
</dbReference>
<evidence type="ECO:0000313" key="4">
    <source>
        <dbReference type="EMBL" id="KAL3824714.1"/>
    </source>
</evidence>
<protein>
    <recommendedName>
        <fullName evidence="3">PARP-type domain-containing protein</fullName>
    </recommendedName>
</protein>
<evidence type="ECO:0000256" key="1">
    <source>
        <dbReference type="ARBA" id="ARBA00022723"/>
    </source>
</evidence>
<reference evidence="4 5" key="1">
    <citation type="submission" date="2024-12" db="EMBL/GenBank/DDBJ databases">
        <title>The unique morphological basis and parallel evolutionary history of personate flowers in Penstemon.</title>
        <authorList>
            <person name="Depatie T.H."/>
            <person name="Wessinger C.A."/>
        </authorList>
    </citation>
    <scope>NUCLEOTIDE SEQUENCE [LARGE SCALE GENOMIC DNA]</scope>
    <source>
        <strain evidence="4">WTNN_2</strain>
        <tissue evidence="4">Leaf</tissue>
    </source>
</reference>
<comment type="caution">
    <text evidence="4">The sequence shown here is derived from an EMBL/GenBank/DDBJ whole genome shotgun (WGS) entry which is preliminary data.</text>
</comment>
<feature type="domain" description="PARP-type" evidence="3">
    <location>
        <begin position="24"/>
        <end position="82"/>
    </location>
</feature>
<dbReference type="GO" id="GO:0046872">
    <property type="term" value="F:metal ion binding"/>
    <property type="evidence" value="ECO:0007669"/>
    <property type="project" value="UniProtKB-KW"/>
</dbReference>
<gene>
    <name evidence="4" type="ORF">ACJIZ3_020743</name>
</gene>
<proteinExistence type="predicted"/>
<organism evidence="4 5">
    <name type="scientific">Penstemon smallii</name>
    <dbReference type="NCBI Taxonomy" id="265156"/>
    <lineage>
        <taxon>Eukaryota</taxon>
        <taxon>Viridiplantae</taxon>
        <taxon>Streptophyta</taxon>
        <taxon>Embryophyta</taxon>
        <taxon>Tracheophyta</taxon>
        <taxon>Spermatophyta</taxon>
        <taxon>Magnoliopsida</taxon>
        <taxon>eudicotyledons</taxon>
        <taxon>Gunneridae</taxon>
        <taxon>Pentapetalae</taxon>
        <taxon>asterids</taxon>
        <taxon>lamiids</taxon>
        <taxon>Lamiales</taxon>
        <taxon>Plantaginaceae</taxon>
        <taxon>Cheloneae</taxon>
        <taxon>Penstemon</taxon>
    </lineage>
</organism>
<evidence type="ECO:0000256" key="2">
    <source>
        <dbReference type="ARBA" id="ARBA00022833"/>
    </source>
</evidence>
<name>A0ABD3SJK9_9LAMI</name>
<dbReference type="EMBL" id="JBJXBP010000006">
    <property type="protein sequence ID" value="KAL3824714.1"/>
    <property type="molecule type" value="Genomic_DNA"/>
</dbReference>
<keyword evidence="5" id="KW-1185">Reference proteome</keyword>
<evidence type="ECO:0000313" key="5">
    <source>
        <dbReference type="Proteomes" id="UP001634393"/>
    </source>
</evidence>